<dbReference type="AlphaFoldDB" id="A0A6N4WA89"/>
<dbReference type="KEGG" id="many:MANY_32860"/>
<proteinExistence type="predicted"/>
<organism evidence="1 2">
    <name type="scientific">Mycolicibacterium anyangense</name>
    <dbReference type="NCBI Taxonomy" id="1431246"/>
    <lineage>
        <taxon>Bacteria</taxon>
        <taxon>Bacillati</taxon>
        <taxon>Actinomycetota</taxon>
        <taxon>Actinomycetes</taxon>
        <taxon>Mycobacteriales</taxon>
        <taxon>Mycobacteriaceae</taxon>
        <taxon>Mycolicibacterium</taxon>
    </lineage>
</organism>
<evidence type="ECO:0000313" key="1">
    <source>
        <dbReference type="EMBL" id="BBZ77949.1"/>
    </source>
</evidence>
<protein>
    <submittedName>
        <fullName evidence="1">Glycerol dehydrogenase</fullName>
    </submittedName>
</protein>
<sequence length="119" mass="13054">MTISAHSGRALDEITVEAARAGQLSLDDIRISRETLLHQADAAERSGSAQLAMNLRRAAEMTALPAAEMLAAYEALRPNRSTFDELQELAQRLDSHQAHACAQLVREAATAYQRRGLLR</sequence>
<dbReference type="EMBL" id="AP022620">
    <property type="protein sequence ID" value="BBZ77949.1"/>
    <property type="molecule type" value="Genomic_DNA"/>
</dbReference>
<dbReference type="RefSeq" id="WP_163805184.1">
    <property type="nucleotide sequence ID" value="NZ_AP022620.1"/>
</dbReference>
<gene>
    <name evidence="1" type="ORF">MANY_32860</name>
</gene>
<dbReference type="Proteomes" id="UP000467249">
    <property type="component" value="Chromosome"/>
</dbReference>
<accession>A0A6N4WA89</accession>
<dbReference type="SUPFAM" id="SSF47148">
    <property type="entry name" value="Diol dehydratase, gamma subunit"/>
    <property type="match status" value="1"/>
</dbReference>
<keyword evidence="2" id="KW-1185">Reference proteome</keyword>
<dbReference type="Gene3D" id="1.10.1510.20">
    <property type="entry name" value="Propanediol/glycerol dehydratase, small subunit"/>
    <property type="match status" value="1"/>
</dbReference>
<reference evidence="1 2" key="1">
    <citation type="journal article" date="2019" name="Emerg. Microbes Infect.">
        <title>Comprehensive subspecies identification of 175 nontuberculous mycobacteria species based on 7547 genomic profiles.</title>
        <authorList>
            <person name="Matsumoto Y."/>
            <person name="Kinjo T."/>
            <person name="Motooka D."/>
            <person name="Nabeya D."/>
            <person name="Jung N."/>
            <person name="Uechi K."/>
            <person name="Horii T."/>
            <person name="Iida T."/>
            <person name="Fujita J."/>
            <person name="Nakamura S."/>
        </authorList>
    </citation>
    <scope>NUCLEOTIDE SEQUENCE [LARGE SCALE GENOMIC DNA]</scope>
    <source>
        <strain evidence="1 2">JCM 30275</strain>
    </source>
</reference>
<evidence type="ECO:0000313" key="2">
    <source>
        <dbReference type="Proteomes" id="UP000467249"/>
    </source>
</evidence>
<dbReference type="InterPro" id="IPR003207">
    <property type="entry name" value="Ppandiol/glycerol_DeHydtase_su"/>
</dbReference>
<dbReference type="Pfam" id="PF02287">
    <property type="entry name" value="Dehydratase_SU"/>
    <property type="match status" value="1"/>
</dbReference>
<dbReference type="InterPro" id="IPR036091">
    <property type="entry name" value="Prodiol/glycerol_DeHase__sf_su"/>
</dbReference>
<name>A0A6N4WA89_9MYCO</name>